<protein>
    <submittedName>
        <fullName evidence="1">Uncharacterized protein</fullName>
    </submittedName>
</protein>
<accession>W7T267</accession>
<sequence length="170" mass="19825">MRVISRVFSGAMMSRFVRPMLSWNRDAVRLTAYTFAVSARAAITTAFSGPCAAAGDREHHSLLVHWQQQRRHRWAGVAEFDGSKQAAMQFLDEGAQFEGLVKRWDARKYYIKPFVQRKQRYNRWVRRRSMEKINRILERVRYEKANARSTNPRLAAILGSKEKKHTPVEG</sequence>
<reference evidence="1 2" key="1">
    <citation type="journal article" date="2014" name="Mol. Plant">
        <title>Chromosome Scale Genome Assembly and Transcriptome Profiling of Nannochloropsis gaditana in Nitrogen Depletion.</title>
        <authorList>
            <person name="Corteggiani Carpinelli E."/>
            <person name="Telatin A."/>
            <person name="Vitulo N."/>
            <person name="Forcato C."/>
            <person name="D'Angelo M."/>
            <person name="Schiavon R."/>
            <person name="Vezzi A."/>
            <person name="Giacometti G.M."/>
            <person name="Morosinotto T."/>
            <person name="Valle G."/>
        </authorList>
    </citation>
    <scope>NUCLEOTIDE SEQUENCE [LARGE SCALE GENOMIC DNA]</scope>
    <source>
        <strain evidence="1 2">B-31</strain>
    </source>
</reference>
<evidence type="ECO:0000313" key="2">
    <source>
        <dbReference type="Proteomes" id="UP000019335"/>
    </source>
</evidence>
<dbReference type="Proteomes" id="UP000019335">
    <property type="component" value="Unassembled WGS sequence"/>
</dbReference>
<dbReference type="OrthoDB" id="10277420at2759"/>
<evidence type="ECO:0000313" key="1">
    <source>
        <dbReference type="EMBL" id="EWM21150.1"/>
    </source>
</evidence>
<dbReference type="AlphaFoldDB" id="W7T267"/>
<dbReference type="EMBL" id="AZIL01002629">
    <property type="protein sequence ID" value="EWM21150.1"/>
    <property type="molecule type" value="Genomic_DNA"/>
</dbReference>
<comment type="caution">
    <text evidence="1">The sequence shown here is derived from an EMBL/GenBank/DDBJ whole genome shotgun (WGS) entry which is preliminary data.</text>
</comment>
<keyword evidence="2" id="KW-1185">Reference proteome</keyword>
<organism evidence="1 2">
    <name type="scientific">Nannochloropsis gaditana</name>
    <dbReference type="NCBI Taxonomy" id="72520"/>
    <lineage>
        <taxon>Eukaryota</taxon>
        <taxon>Sar</taxon>
        <taxon>Stramenopiles</taxon>
        <taxon>Ochrophyta</taxon>
        <taxon>Eustigmatophyceae</taxon>
        <taxon>Eustigmatales</taxon>
        <taxon>Monodopsidaceae</taxon>
        <taxon>Nannochloropsis</taxon>
    </lineage>
</organism>
<name>W7T267_9STRA</name>
<proteinExistence type="predicted"/>
<gene>
    <name evidence="1" type="ORF">Naga_100319g8</name>
</gene>